<dbReference type="AlphaFoldDB" id="A0AAV4FP57"/>
<evidence type="ECO:0000313" key="2">
    <source>
        <dbReference type="EMBL" id="GFR74500.1"/>
    </source>
</evidence>
<keyword evidence="3" id="KW-1185">Reference proteome</keyword>
<accession>A0AAV4FP57</accession>
<feature type="compositionally biased region" description="Basic and acidic residues" evidence="1">
    <location>
        <begin position="227"/>
        <end position="237"/>
    </location>
</feature>
<protein>
    <submittedName>
        <fullName evidence="2">Uncharacterized protein</fullName>
    </submittedName>
</protein>
<proteinExistence type="predicted"/>
<feature type="region of interest" description="Disordered" evidence="1">
    <location>
        <begin position="214"/>
        <end position="321"/>
    </location>
</feature>
<organism evidence="2 3">
    <name type="scientific">Elysia marginata</name>
    <dbReference type="NCBI Taxonomy" id="1093978"/>
    <lineage>
        <taxon>Eukaryota</taxon>
        <taxon>Metazoa</taxon>
        <taxon>Spiralia</taxon>
        <taxon>Lophotrochozoa</taxon>
        <taxon>Mollusca</taxon>
        <taxon>Gastropoda</taxon>
        <taxon>Heterobranchia</taxon>
        <taxon>Euthyneura</taxon>
        <taxon>Panpulmonata</taxon>
        <taxon>Sacoglossa</taxon>
        <taxon>Placobranchoidea</taxon>
        <taxon>Plakobranchidae</taxon>
        <taxon>Elysia</taxon>
    </lineage>
</organism>
<name>A0AAV4FP57_9GAST</name>
<evidence type="ECO:0000256" key="1">
    <source>
        <dbReference type="SAM" id="MobiDB-lite"/>
    </source>
</evidence>
<dbReference type="EMBL" id="BMAT01000850">
    <property type="protein sequence ID" value="GFR74500.1"/>
    <property type="molecule type" value="Genomic_DNA"/>
</dbReference>
<feature type="compositionally biased region" description="Basic and acidic residues" evidence="1">
    <location>
        <begin position="287"/>
        <end position="306"/>
    </location>
</feature>
<evidence type="ECO:0000313" key="3">
    <source>
        <dbReference type="Proteomes" id="UP000762676"/>
    </source>
</evidence>
<comment type="caution">
    <text evidence="2">The sequence shown here is derived from an EMBL/GenBank/DDBJ whole genome shotgun (WGS) entry which is preliminary data.</text>
</comment>
<feature type="compositionally biased region" description="Basic and acidic residues" evidence="1">
    <location>
        <begin position="265"/>
        <end position="280"/>
    </location>
</feature>
<reference evidence="2 3" key="1">
    <citation type="journal article" date="2021" name="Elife">
        <title>Chloroplast acquisition without the gene transfer in kleptoplastic sea slugs, Plakobranchus ocellatus.</title>
        <authorList>
            <person name="Maeda T."/>
            <person name="Takahashi S."/>
            <person name="Yoshida T."/>
            <person name="Shimamura S."/>
            <person name="Takaki Y."/>
            <person name="Nagai Y."/>
            <person name="Toyoda A."/>
            <person name="Suzuki Y."/>
            <person name="Arimoto A."/>
            <person name="Ishii H."/>
            <person name="Satoh N."/>
            <person name="Nishiyama T."/>
            <person name="Hasebe M."/>
            <person name="Maruyama T."/>
            <person name="Minagawa J."/>
            <person name="Obokata J."/>
            <person name="Shigenobu S."/>
        </authorList>
    </citation>
    <scope>NUCLEOTIDE SEQUENCE [LARGE SCALE GENOMIC DNA]</scope>
</reference>
<dbReference type="Proteomes" id="UP000762676">
    <property type="component" value="Unassembled WGS sequence"/>
</dbReference>
<gene>
    <name evidence="2" type="ORF">ElyMa_000431900</name>
</gene>
<feature type="region of interest" description="Disordered" evidence="1">
    <location>
        <begin position="1"/>
        <end position="53"/>
    </location>
</feature>
<sequence length="321" mass="36679">MPVPIPPRGGARNQLAPSPQGEDISGSQGGPLGKGTAVSKRGRGMTISGSQTQQEWKKGLSFTNPKTFMQVFKRLLEQSYNPDHLRTAFRRCGLCPWSPDAVDYTNCQASFIYDQKKAKFEDLMMSEASASCDQRCSTPNFENAELDHNQNDQVMQMIADHTENEIGIDHLVIINVPSPRHWVRRLHWAKERPEADEHNYRKYVESYKFIKPAPTFDSLPVPPSGLKDFHTPRDHNHPSVYQDKTKKSISQDQGKGRKKTGTFKEAGRKEQEEIRYGNREETEESACDSKQKEKPGEARERGKEEERREEEEKEKKGGDMR</sequence>